<gene>
    <name evidence="1" type="ORF">NCTC12121_01489</name>
</gene>
<accession>A0A376DFH6</accession>
<organism evidence="1 2">
    <name type="scientific">Edwardsiella hoshinae</name>
    <dbReference type="NCBI Taxonomy" id="93378"/>
    <lineage>
        <taxon>Bacteria</taxon>
        <taxon>Pseudomonadati</taxon>
        <taxon>Pseudomonadota</taxon>
        <taxon>Gammaproteobacteria</taxon>
        <taxon>Enterobacterales</taxon>
        <taxon>Hafniaceae</taxon>
        <taxon>Edwardsiella</taxon>
    </lineage>
</organism>
<dbReference type="EMBL" id="UFXZ01000001">
    <property type="protein sequence ID" value="STC87553.1"/>
    <property type="molecule type" value="Genomic_DNA"/>
</dbReference>
<sequence length="40" mass="4204">MLAKVPAAFANAHPGKHQYARAQRGLALVIEVLAGTMETA</sequence>
<reference evidence="1 2" key="1">
    <citation type="submission" date="2018-06" db="EMBL/GenBank/DDBJ databases">
        <authorList>
            <consortium name="Pathogen Informatics"/>
            <person name="Doyle S."/>
        </authorList>
    </citation>
    <scope>NUCLEOTIDE SEQUENCE [LARGE SCALE GENOMIC DNA]</scope>
    <source>
        <strain evidence="1 2">NCTC12121</strain>
    </source>
</reference>
<proteinExistence type="predicted"/>
<protein>
    <submittedName>
        <fullName evidence="1">Uncharacterized protein</fullName>
    </submittedName>
</protein>
<evidence type="ECO:0000313" key="1">
    <source>
        <dbReference type="EMBL" id="STC87553.1"/>
    </source>
</evidence>
<evidence type="ECO:0000313" key="2">
    <source>
        <dbReference type="Proteomes" id="UP000255248"/>
    </source>
</evidence>
<name>A0A376DFH6_9GAMM</name>
<dbReference type="Proteomes" id="UP000255248">
    <property type="component" value="Unassembled WGS sequence"/>
</dbReference>
<dbReference type="AlphaFoldDB" id="A0A376DFH6"/>
<dbReference type="RefSeq" id="WP_255209541.1">
    <property type="nucleotide sequence ID" value="NZ_CP065626.1"/>
</dbReference>